<evidence type="ECO:0000313" key="1">
    <source>
        <dbReference type="EMBL" id="OYQ44782.1"/>
    </source>
</evidence>
<accession>A0A255ZTQ4</accession>
<gene>
    <name evidence="1" type="ORF">CHU92_02375</name>
</gene>
<organism evidence="1 2">
    <name type="scientific">Flavobacterium cyanobacteriorum</name>
    <dbReference type="NCBI Taxonomy" id="2022802"/>
    <lineage>
        <taxon>Bacteria</taxon>
        <taxon>Pseudomonadati</taxon>
        <taxon>Bacteroidota</taxon>
        <taxon>Flavobacteriia</taxon>
        <taxon>Flavobacteriales</taxon>
        <taxon>Flavobacteriaceae</taxon>
        <taxon>Flavobacterium</taxon>
    </lineage>
</organism>
<dbReference type="EMBL" id="NOXV01000153">
    <property type="protein sequence ID" value="OYQ44782.1"/>
    <property type="molecule type" value="Genomic_DNA"/>
</dbReference>
<comment type="caution">
    <text evidence="1">The sequence shown here is derived from an EMBL/GenBank/DDBJ whole genome shotgun (WGS) entry which is preliminary data.</text>
</comment>
<keyword evidence="2" id="KW-1185">Reference proteome</keyword>
<sequence length="205" mass="24274">MITIDKIKIFDSYRGDIDGLARVGHDFEKKLFNNNDWSLIDGFYQDIELINRRLAAQTYIDQTFAKLKDNCNDESFDWFIGKIEHYNDFQKVAEILKQIRAFISKDTDTVWAGFDNADKFLDELNQDIEKIEKCNFQTLKKVHVEFLPTCTYQELSMSNGWSDKYIMLSTDFDKIYERMTERKTAHNSTLPKAGRKWWQKLFGSE</sequence>
<dbReference type="Proteomes" id="UP000216605">
    <property type="component" value="Unassembled WGS sequence"/>
</dbReference>
<dbReference type="OrthoDB" id="800014at2"/>
<reference evidence="1 2" key="1">
    <citation type="submission" date="2017-07" db="EMBL/GenBank/DDBJ databases">
        <title>Flavobacterium cyanobacteriorum sp. nov., isolated from cyanobacterial aggregates in a eutrophic lake.</title>
        <authorList>
            <person name="Cai H."/>
        </authorList>
    </citation>
    <scope>NUCLEOTIDE SEQUENCE [LARGE SCALE GENOMIC DNA]</scope>
    <source>
        <strain evidence="1 2">TH021</strain>
    </source>
</reference>
<name>A0A255ZTQ4_9FLAO</name>
<dbReference type="RefSeq" id="WP_094412223.1">
    <property type="nucleotide sequence ID" value="NZ_NOXV01000153.1"/>
</dbReference>
<evidence type="ECO:0000313" key="2">
    <source>
        <dbReference type="Proteomes" id="UP000216605"/>
    </source>
</evidence>
<dbReference type="AlphaFoldDB" id="A0A255ZTQ4"/>
<protein>
    <submittedName>
        <fullName evidence="1">Uncharacterized protein</fullName>
    </submittedName>
</protein>
<proteinExistence type="predicted"/>